<proteinExistence type="predicted"/>
<dbReference type="CDD" id="cd01169">
    <property type="entry name" value="HMPP_kinase"/>
    <property type="match status" value="1"/>
</dbReference>
<dbReference type="InterPro" id="IPR004399">
    <property type="entry name" value="HMP/HMP-P_kinase_dom"/>
</dbReference>
<dbReference type="STRING" id="1384459.GL4_1653"/>
<evidence type="ECO:0000256" key="2">
    <source>
        <dbReference type="ARBA" id="ARBA00012135"/>
    </source>
</evidence>
<dbReference type="InterPro" id="IPR029056">
    <property type="entry name" value="Ribokinase-like"/>
</dbReference>
<dbReference type="HOGENOM" id="CLU_020520_0_1_5"/>
<dbReference type="InterPro" id="IPR013749">
    <property type="entry name" value="PM/HMP-P_kinase-1"/>
</dbReference>
<keyword evidence="6" id="KW-0067">ATP-binding</keyword>
<keyword evidence="5 8" id="KW-0418">Kinase</keyword>
<dbReference type="GO" id="GO:0005524">
    <property type="term" value="F:ATP binding"/>
    <property type="evidence" value="ECO:0007669"/>
    <property type="project" value="UniProtKB-KW"/>
</dbReference>
<evidence type="ECO:0000259" key="7">
    <source>
        <dbReference type="Pfam" id="PF08543"/>
    </source>
</evidence>
<dbReference type="EMBL" id="AP014648">
    <property type="protein sequence ID" value="BAQ17107.1"/>
    <property type="molecule type" value="Genomic_DNA"/>
</dbReference>
<dbReference type="GO" id="GO:0005829">
    <property type="term" value="C:cytosol"/>
    <property type="evidence" value="ECO:0007669"/>
    <property type="project" value="TreeGrafter"/>
</dbReference>
<accession>A0A0A8K3J2</accession>
<dbReference type="PANTHER" id="PTHR20858:SF17">
    <property type="entry name" value="HYDROXYMETHYLPYRIMIDINE_PHOSPHOMETHYLPYRIMIDINE KINASE THI20-RELATED"/>
    <property type="match status" value="1"/>
</dbReference>
<evidence type="ECO:0000256" key="4">
    <source>
        <dbReference type="ARBA" id="ARBA00022741"/>
    </source>
</evidence>
<dbReference type="GO" id="GO:0009228">
    <property type="term" value="P:thiamine biosynthetic process"/>
    <property type="evidence" value="ECO:0007669"/>
    <property type="project" value="InterPro"/>
</dbReference>
<protein>
    <recommendedName>
        <fullName evidence="2">hydroxymethylpyrimidine kinase</fullName>
        <ecNumber evidence="2">2.7.1.49</ecNumber>
    </recommendedName>
</protein>
<reference evidence="8 9" key="1">
    <citation type="submission" date="2014-09" db="EMBL/GenBank/DDBJ databases">
        <title>Genome sequencing of Methyloceanibacter caenitepidi Gela4.</title>
        <authorList>
            <person name="Takeuchi M."/>
            <person name="Susumu S."/>
            <person name="Kamagata Y."/>
            <person name="Oshima K."/>
            <person name="Hattori M."/>
            <person name="Iwasaki W."/>
        </authorList>
    </citation>
    <scope>NUCLEOTIDE SEQUENCE [LARGE SCALE GENOMIC DNA]</scope>
    <source>
        <strain evidence="8 9">Gela4</strain>
    </source>
</reference>
<gene>
    <name evidence="8" type="ORF">GL4_1653</name>
</gene>
<dbReference type="Gene3D" id="3.40.1190.20">
    <property type="match status" value="1"/>
</dbReference>
<dbReference type="AlphaFoldDB" id="A0A0A8K3J2"/>
<keyword evidence="3 8" id="KW-0808">Transferase</keyword>
<evidence type="ECO:0000313" key="8">
    <source>
        <dbReference type="EMBL" id="BAQ17107.1"/>
    </source>
</evidence>
<organism evidence="8 9">
    <name type="scientific">Methyloceanibacter caenitepidi</name>
    <dbReference type="NCBI Taxonomy" id="1384459"/>
    <lineage>
        <taxon>Bacteria</taxon>
        <taxon>Pseudomonadati</taxon>
        <taxon>Pseudomonadota</taxon>
        <taxon>Alphaproteobacteria</taxon>
        <taxon>Hyphomicrobiales</taxon>
        <taxon>Hyphomicrobiaceae</taxon>
        <taxon>Methyloceanibacter</taxon>
    </lineage>
</organism>
<dbReference type="FunFam" id="3.40.1190.20:FF:000003">
    <property type="entry name" value="Phosphomethylpyrimidine kinase ThiD"/>
    <property type="match status" value="1"/>
</dbReference>
<dbReference type="NCBIfam" id="TIGR00097">
    <property type="entry name" value="HMP-P_kinase"/>
    <property type="match status" value="1"/>
</dbReference>
<evidence type="ECO:0000256" key="3">
    <source>
        <dbReference type="ARBA" id="ARBA00022679"/>
    </source>
</evidence>
<name>A0A0A8K3J2_9HYPH</name>
<dbReference type="UniPathway" id="UPA00060">
    <property type="reaction ID" value="UER00138"/>
</dbReference>
<dbReference type="SUPFAM" id="SSF53613">
    <property type="entry name" value="Ribokinase-like"/>
    <property type="match status" value="1"/>
</dbReference>
<evidence type="ECO:0000256" key="5">
    <source>
        <dbReference type="ARBA" id="ARBA00022777"/>
    </source>
</evidence>
<dbReference type="RefSeq" id="WP_045366486.1">
    <property type="nucleotide sequence ID" value="NZ_AP014648.1"/>
</dbReference>
<keyword evidence="4" id="KW-0547">Nucleotide-binding</keyword>
<dbReference type="GO" id="GO:0009229">
    <property type="term" value="P:thiamine diphosphate biosynthetic process"/>
    <property type="evidence" value="ECO:0007669"/>
    <property type="project" value="UniProtKB-UniPathway"/>
</dbReference>
<sequence>MTADRTLIALTVAGSDSSGGAGIQADLKTFSALGVYGASAITALTAQNTLGVDDVMAVPPEFVLAQMQAVARDLDVGAIKIGMLATAETVEAVATGLDLFEDVPVVLDPVMVSTSGDLLLDEDAVGVLRDRLLPRVTIATPNLAECAALLGEPPESREQMMEGRAERLRALGPDAVLLTGGESMAETALDIFADASGVQRIEAPRHETRNTHGSGCTLSSAIAAELAKGETVEKAVKLAKMYVTAAIIAADQLHVGEGAGPLHHFHAVWPKPE</sequence>
<evidence type="ECO:0000256" key="6">
    <source>
        <dbReference type="ARBA" id="ARBA00022840"/>
    </source>
</evidence>
<evidence type="ECO:0000313" key="9">
    <source>
        <dbReference type="Proteomes" id="UP000031643"/>
    </source>
</evidence>
<dbReference type="GO" id="GO:0008902">
    <property type="term" value="F:hydroxymethylpyrimidine kinase activity"/>
    <property type="evidence" value="ECO:0007669"/>
    <property type="project" value="UniProtKB-EC"/>
</dbReference>
<dbReference type="GO" id="GO:0008972">
    <property type="term" value="F:phosphomethylpyrimidine kinase activity"/>
    <property type="evidence" value="ECO:0007669"/>
    <property type="project" value="InterPro"/>
</dbReference>
<dbReference type="EC" id="2.7.1.49" evidence="2"/>
<evidence type="ECO:0000256" key="1">
    <source>
        <dbReference type="ARBA" id="ARBA00004948"/>
    </source>
</evidence>
<dbReference type="PANTHER" id="PTHR20858">
    <property type="entry name" value="PHOSPHOMETHYLPYRIMIDINE KINASE"/>
    <property type="match status" value="1"/>
</dbReference>
<keyword evidence="9" id="KW-1185">Reference proteome</keyword>
<comment type="pathway">
    <text evidence="1">Cofactor biosynthesis; thiamine diphosphate biosynthesis.</text>
</comment>
<dbReference type="Pfam" id="PF08543">
    <property type="entry name" value="Phos_pyr_kin"/>
    <property type="match status" value="1"/>
</dbReference>
<feature type="domain" description="Pyridoxamine kinase/Phosphomethylpyrimidine kinase" evidence="7">
    <location>
        <begin position="16"/>
        <end position="263"/>
    </location>
</feature>
<dbReference type="KEGG" id="mcg:GL4_1653"/>
<dbReference type="OrthoDB" id="9810880at2"/>
<dbReference type="Proteomes" id="UP000031643">
    <property type="component" value="Chromosome"/>
</dbReference>